<gene>
    <name evidence="12" type="ORF">J2Y69_002523</name>
</gene>
<comment type="caution">
    <text evidence="12">The sequence shown here is derived from an EMBL/GenBank/DDBJ whole genome shotgun (WGS) entry which is preliminary data.</text>
</comment>
<keyword evidence="13" id="KW-1185">Reference proteome</keyword>
<dbReference type="EC" id="2.7.13.3" evidence="2"/>
<feature type="coiled-coil region" evidence="9">
    <location>
        <begin position="156"/>
        <end position="183"/>
    </location>
</feature>
<dbReference type="RefSeq" id="WP_310021213.1">
    <property type="nucleotide sequence ID" value="NZ_JAVDUM010000011.1"/>
</dbReference>
<dbReference type="SUPFAM" id="SSF55874">
    <property type="entry name" value="ATPase domain of HSP90 chaperone/DNA topoisomerase II/histidine kinase"/>
    <property type="match status" value="1"/>
</dbReference>
<keyword evidence="6 12" id="KW-0418">Kinase</keyword>
<dbReference type="PANTHER" id="PTHR24421:SF10">
    <property type="entry name" value="NITRATE_NITRITE SENSOR PROTEIN NARQ"/>
    <property type="match status" value="1"/>
</dbReference>
<keyword evidence="10" id="KW-0812">Transmembrane</keyword>
<dbReference type="PANTHER" id="PTHR24421">
    <property type="entry name" value="NITRATE/NITRITE SENSOR PROTEIN NARX-RELATED"/>
    <property type="match status" value="1"/>
</dbReference>
<keyword evidence="7" id="KW-0067">ATP-binding</keyword>
<organism evidence="12 13">
    <name type="scientific">Microbacterium resistens</name>
    <dbReference type="NCBI Taxonomy" id="156977"/>
    <lineage>
        <taxon>Bacteria</taxon>
        <taxon>Bacillati</taxon>
        <taxon>Actinomycetota</taxon>
        <taxon>Actinomycetes</taxon>
        <taxon>Micrococcales</taxon>
        <taxon>Microbacteriaceae</taxon>
        <taxon>Microbacterium</taxon>
    </lineage>
</organism>
<comment type="catalytic activity">
    <reaction evidence="1">
        <text>ATP + protein L-histidine = ADP + protein N-phospho-L-histidine.</text>
        <dbReference type="EC" id="2.7.13.3"/>
    </reaction>
</comment>
<evidence type="ECO:0000256" key="3">
    <source>
        <dbReference type="ARBA" id="ARBA00022553"/>
    </source>
</evidence>
<feature type="transmembrane region" description="Helical" evidence="10">
    <location>
        <begin position="57"/>
        <end position="84"/>
    </location>
</feature>
<evidence type="ECO:0000256" key="5">
    <source>
        <dbReference type="ARBA" id="ARBA00022741"/>
    </source>
</evidence>
<dbReference type="Proteomes" id="UP001259347">
    <property type="component" value="Unassembled WGS sequence"/>
</dbReference>
<protein>
    <recommendedName>
        <fullName evidence="2">histidine kinase</fullName>
        <ecNumber evidence="2">2.7.13.3</ecNumber>
    </recommendedName>
</protein>
<dbReference type="InterPro" id="IPR011712">
    <property type="entry name" value="Sig_transdc_His_kin_sub3_dim/P"/>
</dbReference>
<dbReference type="GO" id="GO:0016301">
    <property type="term" value="F:kinase activity"/>
    <property type="evidence" value="ECO:0007669"/>
    <property type="project" value="UniProtKB-KW"/>
</dbReference>
<evidence type="ECO:0000256" key="2">
    <source>
        <dbReference type="ARBA" id="ARBA00012438"/>
    </source>
</evidence>
<keyword evidence="3" id="KW-0597">Phosphoprotein</keyword>
<evidence type="ECO:0000313" key="13">
    <source>
        <dbReference type="Proteomes" id="UP001259347"/>
    </source>
</evidence>
<feature type="transmembrane region" description="Helical" evidence="10">
    <location>
        <begin position="20"/>
        <end position="37"/>
    </location>
</feature>
<dbReference type="Pfam" id="PF07730">
    <property type="entry name" value="HisKA_3"/>
    <property type="match status" value="1"/>
</dbReference>
<evidence type="ECO:0000256" key="10">
    <source>
        <dbReference type="SAM" id="Phobius"/>
    </source>
</evidence>
<evidence type="ECO:0000313" key="12">
    <source>
        <dbReference type="EMBL" id="MDR6867915.1"/>
    </source>
</evidence>
<keyword evidence="5" id="KW-0547">Nucleotide-binding</keyword>
<evidence type="ECO:0000256" key="1">
    <source>
        <dbReference type="ARBA" id="ARBA00000085"/>
    </source>
</evidence>
<dbReference type="Gene3D" id="1.20.5.1930">
    <property type="match status" value="1"/>
</dbReference>
<keyword evidence="8" id="KW-0902">Two-component regulatory system</keyword>
<keyword evidence="10" id="KW-1133">Transmembrane helix</keyword>
<sequence length="412" mass="45077">MTEARVGRWKPARPLPGGWAIRALLLSFVGLMVAVDLPGRYIDLTSPLGWINLFVPYVPLIALLFGAFPAAVAWLATAVLLLCLGSQLYQLAQFLLPTAIVLAFVAFLMPWRSSLAFSAAAYLTIPIALLINPEVSQSALIEAAVYSMSIAVGVSLRIYQERNRRSIDEIKTLKERQAQIRREERTTLAHELHDIVAHDVTIIAMQAQRAGLVTEADKTQEILRSIGDSARQALNDLRSLVLLLKDEEAPEPIVGAAADDLLDTPEVSGETTTALGFFHDLKNVVEALERSGFEVDFAVRGEVARVPKSLRQALRRTIRELGSNVLKHATAGPVEVTLIISDPCVTIRVSNTYRRGRLPVASSRTGLEAMRARCEVFGGRIESGGNGERWTTEMSIPLDGVARSAEHTKATR</sequence>
<keyword evidence="10" id="KW-0472">Membrane</keyword>
<proteinExistence type="predicted"/>
<dbReference type="EMBL" id="JAVDUM010000011">
    <property type="protein sequence ID" value="MDR6867915.1"/>
    <property type="molecule type" value="Genomic_DNA"/>
</dbReference>
<evidence type="ECO:0000256" key="9">
    <source>
        <dbReference type="SAM" id="Coils"/>
    </source>
</evidence>
<evidence type="ECO:0000256" key="6">
    <source>
        <dbReference type="ARBA" id="ARBA00022777"/>
    </source>
</evidence>
<keyword evidence="9" id="KW-0175">Coiled coil</keyword>
<evidence type="ECO:0000256" key="4">
    <source>
        <dbReference type="ARBA" id="ARBA00022679"/>
    </source>
</evidence>
<evidence type="ECO:0000259" key="11">
    <source>
        <dbReference type="Pfam" id="PF07730"/>
    </source>
</evidence>
<feature type="domain" description="Signal transduction histidine kinase subgroup 3 dimerisation and phosphoacceptor" evidence="11">
    <location>
        <begin position="184"/>
        <end position="247"/>
    </location>
</feature>
<reference evidence="12 13" key="1">
    <citation type="submission" date="2023-07" db="EMBL/GenBank/DDBJ databases">
        <title>Sorghum-associated microbial communities from plants grown in Nebraska, USA.</title>
        <authorList>
            <person name="Schachtman D."/>
        </authorList>
    </citation>
    <scope>NUCLEOTIDE SEQUENCE [LARGE SCALE GENOMIC DNA]</scope>
    <source>
        <strain evidence="12 13">2980</strain>
    </source>
</reference>
<dbReference type="Gene3D" id="3.30.565.10">
    <property type="entry name" value="Histidine kinase-like ATPase, C-terminal domain"/>
    <property type="match status" value="1"/>
</dbReference>
<keyword evidence="4" id="KW-0808">Transferase</keyword>
<evidence type="ECO:0000256" key="7">
    <source>
        <dbReference type="ARBA" id="ARBA00022840"/>
    </source>
</evidence>
<feature type="transmembrane region" description="Helical" evidence="10">
    <location>
        <begin position="91"/>
        <end position="109"/>
    </location>
</feature>
<dbReference type="InterPro" id="IPR036890">
    <property type="entry name" value="HATPase_C_sf"/>
</dbReference>
<accession>A0ABU1SE95</accession>
<evidence type="ECO:0000256" key="8">
    <source>
        <dbReference type="ARBA" id="ARBA00023012"/>
    </source>
</evidence>
<dbReference type="InterPro" id="IPR050482">
    <property type="entry name" value="Sensor_HK_TwoCompSys"/>
</dbReference>
<name>A0ABU1SE95_9MICO</name>